<evidence type="ECO:0000256" key="4">
    <source>
        <dbReference type="ARBA" id="ARBA00023040"/>
    </source>
</evidence>
<dbReference type="SUPFAM" id="SSF81321">
    <property type="entry name" value="Family A G protein-coupled receptor-like"/>
    <property type="match status" value="1"/>
</dbReference>
<dbReference type="InterPro" id="IPR000276">
    <property type="entry name" value="GPCR_Rhodpsn"/>
</dbReference>
<keyword evidence="9" id="KW-0732">Signal</keyword>
<organism evidence="11 12">
    <name type="scientific">Mytilus coruscus</name>
    <name type="common">Sea mussel</name>
    <dbReference type="NCBI Taxonomy" id="42192"/>
    <lineage>
        <taxon>Eukaryota</taxon>
        <taxon>Metazoa</taxon>
        <taxon>Spiralia</taxon>
        <taxon>Lophotrochozoa</taxon>
        <taxon>Mollusca</taxon>
        <taxon>Bivalvia</taxon>
        <taxon>Autobranchia</taxon>
        <taxon>Pteriomorphia</taxon>
        <taxon>Mytilida</taxon>
        <taxon>Mytiloidea</taxon>
        <taxon>Mytilidae</taxon>
        <taxon>Mytilinae</taxon>
        <taxon>Mytilus</taxon>
    </lineage>
</organism>
<dbReference type="PRINTS" id="PR00237">
    <property type="entry name" value="GPCRRHODOPSN"/>
</dbReference>
<keyword evidence="3 8" id="KW-1133">Transmembrane helix</keyword>
<keyword evidence="2 8" id="KW-0812">Transmembrane</keyword>
<feature type="transmembrane region" description="Helical" evidence="8">
    <location>
        <begin position="109"/>
        <end position="135"/>
    </location>
</feature>
<evidence type="ECO:0000256" key="5">
    <source>
        <dbReference type="ARBA" id="ARBA00023136"/>
    </source>
</evidence>
<dbReference type="GO" id="GO:0016020">
    <property type="term" value="C:membrane"/>
    <property type="evidence" value="ECO:0007669"/>
    <property type="project" value="UniProtKB-SubCell"/>
</dbReference>
<dbReference type="GO" id="GO:0004930">
    <property type="term" value="F:G protein-coupled receptor activity"/>
    <property type="evidence" value="ECO:0007669"/>
    <property type="project" value="UniProtKB-KW"/>
</dbReference>
<keyword evidence="6" id="KW-0675">Receptor</keyword>
<evidence type="ECO:0000256" key="2">
    <source>
        <dbReference type="ARBA" id="ARBA00022692"/>
    </source>
</evidence>
<reference evidence="11 12" key="1">
    <citation type="submission" date="2020-06" db="EMBL/GenBank/DDBJ databases">
        <authorList>
            <person name="Li R."/>
            <person name="Bekaert M."/>
        </authorList>
    </citation>
    <scope>NUCLEOTIDE SEQUENCE [LARGE SCALE GENOMIC DNA]</scope>
    <source>
        <strain evidence="12">wild</strain>
    </source>
</reference>
<dbReference type="AlphaFoldDB" id="A0A6J7ZWX3"/>
<comment type="subcellular location">
    <subcellularLocation>
        <location evidence="1">Membrane</location>
        <topology evidence="1">Multi-pass membrane protein</topology>
    </subcellularLocation>
</comment>
<dbReference type="PROSITE" id="PS50262">
    <property type="entry name" value="G_PROTEIN_RECEP_F1_2"/>
    <property type="match status" value="1"/>
</dbReference>
<name>A0A6J7ZWX3_MYTCO</name>
<dbReference type="Gene3D" id="1.20.1070.10">
    <property type="entry name" value="Rhodopsin 7-helix transmembrane proteins"/>
    <property type="match status" value="1"/>
</dbReference>
<feature type="transmembrane region" description="Helical" evidence="8">
    <location>
        <begin position="147"/>
        <end position="171"/>
    </location>
</feature>
<evidence type="ECO:0000256" key="6">
    <source>
        <dbReference type="ARBA" id="ARBA00023170"/>
    </source>
</evidence>
<evidence type="ECO:0000313" key="12">
    <source>
        <dbReference type="Proteomes" id="UP000507470"/>
    </source>
</evidence>
<feature type="domain" description="G-protein coupled receptors family 1 profile" evidence="10">
    <location>
        <begin position="1"/>
        <end position="168"/>
    </location>
</feature>
<sequence length="192" mass="22157">MIIAVMLELIILNLLIGRQMIIASKMFTVVNNVMRMNTTNANMSASQNSFDTSFANINSVSNSLSETYLDNTSIGTDKENMSTNCDVTARQMNGSIPEERISAAKRFSLMIIVINVVFILCYIPQLVLLFSLIYYRHFWIQRTEDEVIIFTFIEQMMIINNIVNPFVYGMFDRKFRAEAKTLMCTYCKFRNN</sequence>
<dbReference type="OrthoDB" id="284782at2759"/>
<feature type="chain" id="PRO_5026963573" description="G-protein coupled receptors family 1 profile domain-containing protein" evidence="9">
    <location>
        <begin position="24"/>
        <end position="192"/>
    </location>
</feature>
<keyword evidence="12" id="KW-1185">Reference proteome</keyword>
<evidence type="ECO:0000256" key="1">
    <source>
        <dbReference type="ARBA" id="ARBA00004141"/>
    </source>
</evidence>
<evidence type="ECO:0000256" key="7">
    <source>
        <dbReference type="ARBA" id="ARBA00023224"/>
    </source>
</evidence>
<evidence type="ECO:0000256" key="8">
    <source>
        <dbReference type="SAM" id="Phobius"/>
    </source>
</evidence>
<feature type="signal peptide" evidence="9">
    <location>
        <begin position="1"/>
        <end position="23"/>
    </location>
</feature>
<dbReference type="InterPro" id="IPR017452">
    <property type="entry name" value="GPCR_Rhodpsn_7TM"/>
</dbReference>
<dbReference type="PANTHER" id="PTHR24243">
    <property type="entry name" value="G-PROTEIN COUPLED RECEPTOR"/>
    <property type="match status" value="1"/>
</dbReference>
<accession>A0A6J7ZWX3</accession>
<keyword evidence="5 8" id="KW-0472">Membrane</keyword>
<dbReference type="EMBL" id="CACVKT020000281">
    <property type="protein sequence ID" value="CAC5357983.1"/>
    <property type="molecule type" value="Genomic_DNA"/>
</dbReference>
<dbReference type="PANTHER" id="PTHR24243:SF208">
    <property type="entry name" value="PYROKININ-1 RECEPTOR"/>
    <property type="match status" value="1"/>
</dbReference>
<protein>
    <recommendedName>
        <fullName evidence="10">G-protein coupled receptors family 1 profile domain-containing protein</fullName>
    </recommendedName>
</protein>
<proteinExistence type="predicted"/>
<dbReference type="Proteomes" id="UP000507470">
    <property type="component" value="Unassembled WGS sequence"/>
</dbReference>
<evidence type="ECO:0000259" key="10">
    <source>
        <dbReference type="PROSITE" id="PS50262"/>
    </source>
</evidence>
<keyword evidence="4" id="KW-0297">G-protein coupled receptor</keyword>
<evidence type="ECO:0000313" key="11">
    <source>
        <dbReference type="EMBL" id="CAC5357983.1"/>
    </source>
</evidence>
<evidence type="ECO:0000256" key="9">
    <source>
        <dbReference type="SAM" id="SignalP"/>
    </source>
</evidence>
<evidence type="ECO:0000256" key="3">
    <source>
        <dbReference type="ARBA" id="ARBA00022989"/>
    </source>
</evidence>
<keyword evidence="7" id="KW-0807">Transducer</keyword>
<gene>
    <name evidence="11" type="ORF">MCOR_1423</name>
</gene>